<gene>
    <name evidence="1" type="ORF">CYBJADRAFT_51830</name>
</gene>
<dbReference type="RefSeq" id="XP_020068158.1">
    <property type="nucleotide sequence ID" value="XM_020217756.1"/>
</dbReference>
<dbReference type="GeneID" id="30992152"/>
<dbReference type="Proteomes" id="UP000094389">
    <property type="component" value="Unassembled WGS sequence"/>
</dbReference>
<dbReference type="EMBL" id="KV453944">
    <property type="protein sequence ID" value="ODV71119.1"/>
    <property type="molecule type" value="Genomic_DNA"/>
</dbReference>
<sequence length="137" mass="16024">MCVFLRRRKPRTVLCLVRWSGQMCQKNFLFSFFSFCDLCFAVCAPTCPPGTSDGSKPRQELGQFRHLTTGGQVAVQFQRNRGQISLWYWLWRCCDVPWGQQLTTLITQSCFNYMSRFRYNSTAERKMSVIAFIGHPR</sequence>
<protein>
    <submittedName>
        <fullName evidence="1">Uncharacterized protein</fullName>
    </submittedName>
</protein>
<organism evidence="1 2">
    <name type="scientific">Cyberlindnera jadinii (strain ATCC 18201 / CBS 1600 / BCRC 20928 / JCM 3617 / NBRC 0987 / NRRL Y-1542)</name>
    <name type="common">Torula yeast</name>
    <name type="synonym">Candida utilis</name>
    <dbReference type="NCBI Taxonomy" id="983966"/>
    <lineage>
        <taxon>Eukaryota</taxon>
        <taxon>Fungi</taxon>
        <taxon>Dikarya</taxon>
        <taxon>Ascomycota</taxon>
        <taxon>Saccharomycotina</taxon>
        <taxon>Saccharomycetes</taxon>
        <taxon>Phaffomycetales</taxon>
        <taxon>Phaffomycetaceae</taxon>
        <taxon>Cyberlindnera</taxon>
    </lineage>
</organism>
<accession>A0A1E4RV15</accession>
<proteinExistence type="predicted"/>
<reference evidence="1 2" key="1">
    <citation type="journal article" date="2016" name="Proc. Natl. Acad. Sci. U.S.A.">
        <title>Comparative genomics of biotechnologically important yeasts.</title>
        <authorList>
            <person name="Riley R."/>
            <person name="Haridas S."/>
            <person name="Wolfe K.H."/>
            <person name="Lopes M.R."/>
            <person name="Hittinger C.T."/>
            <person name="Goeker M."/>
            <person name="Salamov A.A."/>
            <person name="Wisecaver J.H."/>
            <person name="Long T.M."/>
            <person name="Calvey C.H."/>
            <person name="Aerts A.L."/>
            <person name="Barry K.W."/>
            <person name="Choi C."/>
            <person name="Clum A."/>
            <person name="Coughlan A.Y."/>
            <person name="Deshpande S."/>
            <person name="Douglass A.P."/>
            <person name="Hanson S.J."/>
            <person name="Klenk H.-P."/>
            <person name="LaButti K.M."/>
            <person name="Lapidus A."/>
            <person name="Lindquist E.A."/>
            <person name="Lipzen A.M."/>
            <person name="Meier-Kolthoff J.P."/>
            <person name="Ohm R.A."/>
            <person name="Otillar R.P."/>
            <person name="Pangilinan J.L."/>
            <person name="Peng Y."/>
            <person name="Rokas A."/>
            <person name="Rosa C.A."/>
            <person name="Scheuner C."/>
            <person name="Sibirny A.A."/>
            <person name="Slot J.C."/>
            <person name="Stielow J.B."/>
            <person name="Sun H."/>
            <person name="Kurtzman C.P."/>
            <person name="Blackwell M."/>
            <person name="Grigoriev I.V."/>
            <person name="Jeffries T.W."/>
        </authorList>
    </citation>
    <scope>NUCLEOTIDE SEQUENCE [LARGE SCALE GENOMIC DNA]</scope>
    <source>
        <strain evidence="2">ATCC 18201 / CBS 1600 / BCRC 20928 / JCM 3617 / NBRC 0987 / NRRL Y-1542</strain>
    </source>
</reference>
<dbReference type="AlphaFoldDB" id="A0A1E4RV15"/>
<evidence type="ECO:0000313" key="2">
    <source>
        <dbReference type="Proteomes" id="UP000094389"/>
    </source>
</evidence>
<keyword evidence="2" id="KW-1185">Reference proteome</keyword>
<name>A0A1E4RV15_CYBJN</name>
<evidence type="ECO:0000313" key="1">
    <source>
        <dbReference type="EMBL" id="ODV71119.1"/>
    </source>
</evidence>